<evidence type="ECO:0000256" key="1">
    <source>
        <dbReference type="SAM" id="Coils"/>
    </source>
</evidence>
<feature type="transmembrane region" description="Helical" evidence="2">
    <location>
        <begin position="19"/>
        <end position="37"/>
    </location>
</feature>
<keyword evidence="2" id="KW-0472">Membrane</keyword>
<keyword evidence="1" id="KW-0175">Coiled coil</keyword>
<name>A0ABX2FLX0_9BACT</name>
<dbReference type="EMBL" id="JABSNP010000002">
    <property type="protein sequence ID" value="NRT17571.1"/>
    <property type="molecule type" value="Genomic_DNA"/>
</dbReference>
<dbReference type="Proteomes" id="UP000779507">
    <property type="component" value="Unassembled WGS sequence"/>
</dbReference>
<feature type="coiled-coil region" evidence="1">
    <location>
        <begin position="43"/>
        <end position="79"/>
    </location>
</feature>
<evidence type="ECO:0000313" key="4">
    <source>
        <dbReference type="Proteomes" id="UP000779507"/>
    </source>
</evidence>
<evidence type="ECO:0000256" key="2">
    <source>
        <dbReference type="SAM" id="Phobius"/>
    </source>
</evidence>
<accession>A0ABX2FLX0</accession>
<feature type="transmembrane region" description="Helical" evidence="2">
    <location>
        <begin position="124"/>
        <end position="145"/>
    </location>
</feature>
<proteinExistence type="predicted"/>
<protein>
    <recommendedName>
        <fullName evidence="5">Transmembrane protein</fullName>
    </recommendedName>
</protein>
<keyword evidence="2" id="KW-1133">Transmembrane helix</keyword>
<keyword evidence="4" id="KW-1185">Reference proteome</keyword>
<reference evidence="3 4" key="1">
    <citation type="submission" date="2020-05" db="EMBL/GenBank/DDBJ databases">
        <title>Genomic Encyclopedia of Type Strains, Phase IV (KMG-V): Genome sequencing to study the core and pangenomes of soil and plant-associated prokaryotes.</title>
        <authorList>
            <person name="Whitman W."/>
        </authorList>
    </citation>
    <scope>NUCLEOTIDE SEQUENCE [LARGE SCALE GENOMIC DNA]</scope>
    <source>
        <strain evidence="3 4">9A</strain>
    </source>
</reference>
<dbReference type="RefSeq" id="WP_173808357.1">
    <property type="nucleotide sequence ID" value="NZ_JABSNP010000002.1"/>
</dbReference>
<gene>
    <name evidence="3" type="ORF">HNP98_000378</name>
</gene>
<evidence type="ECO:0008006" key="5">
    <source>
        <dbReference type="Google" id="ProtNLM"/>
    </source>
</evidence>
<keyword evidence="2" id="KW-0812">Transmembrane</keyword>
<organism evidence="3 4">
    <name type="scientific">Hymenobacter caeli</name>
    <dbReference type="NCBI Taxonomy" id="2735894"/>
    <lineage>
        <taxon>Bacteria</taxon>
        <taxon>Pseudomonadati</taxon>
        <taxon>Bacteroidota</taxon>
        <taxon>Cytophagia</taxon>
        <taxon>Cytophagales</taxon>
        <taxon>Hymenobacteraceae</taxon>
        <taxon>Hymenobacter</taxon>
    </lineage>
</organism>
<sequence>MKQAQYCCTLRQLNSSFSMRFYLVFAFFLLATGAVSAQTAPPISRLDSALAISQAQVQALQAQAQAQVLQAQAQAATDTAAALHRLFMRRRQRGHLLAAGLVGFTALSVGVVNNTSRPYEFQGLFQAAFVVVVVVPLLIGSFAYHAQYNHRRERRAVEAFERHQLPAAVKSQLQRQFFELPTKAMGR</sequence>
<evidence type="ECO:0000313" key="3">
    <source>
        <dbReference type="EMBL" id="NRT17571.1"/>
    </source>
</evidence>
<comment type="caution">
    <text evidence="3">The sequence shown here is derived from an EMBL/GenBank/DDBJ whole genome shotgun (WGS) entry which is preliminary data.</text>
</comment>